<evidence type="ECO:0000313" key="8">
    <source>
        <dbReference type="Proteomes" id="UP000652198"/>
    </source>
</evidence>
<dbReference type="PRINTS" id="PR01270">
    <property type="entry name" value="HDASUPER"/>
</dbReference>
<dbReference type="Proteomes" id="UP000652198">
    <property type="component" value="Unassembled WGS sequence"/>
</dbReference>
<comment type="cofactor">
    <cofactor evidence="1">
        <name>Zn(2+)</name>
        <dbReference type="ChEBI" id="CHEBI:29105"/>
    </cofactor>
</comment>
<gene>
    <name evidence="7" type="ORF">GNZ12_42725</name>
</gene>
<evidence type="ECO:0000313" key="7">
    <source>
        <dbReference type="EMBL" id="NPT47897.1"/>
    </source>
</evidence>
<dbReference type="InterPro" id="IPR037138">
    <property type="entry name" value="His_deacetylse_dom_sf"/>
</dbReference>
<evidence type="ECO:0000256" key="2">
    <source>
        <dbReference type="ARBA" id="ARBA00005947"/>
    </source>
</evidence>
<evidence type="ECO:0000256" key="3">
    <source>
        <dbReference type="ARBA" id="ARBA00022723"/>
    </source>
</evidence>
<dbReference type="PANTHER" id="PTHR10625:SF17">
    <property type="entry name" value="HISTONE DEACETYLASE 8"/>
    <property type="match status" value="1"/>
</dbReference>
<accession>A0ABX2C4F3</accession>
<evidence type="ECO:0000256" key="5">
    <source>
        <dbReference type="ARBA" id="ARBA00022833"/>
    </source>
</evidence>
<dbReference type="Gene3D" id="3.40.800.20">
    <property type="entry name" value="Histone deacetylase domain"/>
    <property type="match status" value="1"/>
</dbReference>
<keyword evidence="5" id="KW-0862">Zinc</keyword>
<dbReference type="Pfam" id="PF00850">
    <property type="entry name" value="Hist_deacetyl"/>
    <property type="match status" value="1"/>
</dbReference>
<evidence type="ECO:0000256" key="4">
    <source>
        <dbReference type="ARBA" id="ARBA00022801"/>
    </source>
</evidence>
<protein>
    <submittedName>
        <fullName evidence="7">Histone deacetylase family protein</fullName>
    </submittedName>
</protein>
<dbReference type="InterPro" id="IPR000286">
    <property type="entry name" value="HDACs"/>
</dbReference>
<dbReference type="InterPro" id="IPR023696">
    <property type="entry name" value="Ureohydrolase_dom_sf"/>
</dbReference>
<dbReference type="CDD" id="cd10001">
    <property type="entry name" value="HDAC_classII_APAH"/>
    <property type="match status" value="1"/>
</dbReference>
<dbReference type="EMBL" id="WOEY01000181">
    <property type="protein sequence ID" value="NPT47897.1"/>
    <property type="molecule type" value="Genomic_DNA"/>
</dbReference>
<sequence>MITIYGERHRLHHGRSELIDGELKPCFETPRRVDIVHERLRQVGLGEVIAPSRFGIDALNRVHSDAYLDFLQTAWQEWSALGRTHDALPTIWPARGLRRDRAPLSIDGKLGFYAMDAGAPITSGTWDAIEESAHVALTGAQCVSRGERAAFALCRPPGHHAGRDVMGGYCYLNNAAIAAEHWLAHGARRVAILDVDYHHGNGTQSIFYERDDVLFVSLHADPSIDYPYLLGYAEETGRGAGQGFNFNYPLPWGTDWSTYAVALAHAGEQIEQFAPDALVVSLGVDTFEGDPISQFRLTSKDYPRIGAAIAQFGLPTLFVMEGGYAVEEIGLNAVGVLTGFEAHTQVAAR</sequence>
<comment type="similarity">
    <text evidence="2">Belongs to the histone deacetylase family.</text>
</comment>
<reference evidence="7 8" key="1">
    <citation type="submission" date="2019-11" db="EMBL/GenBank/DDBJ databases">
        <title>Metabolism of dissolved organic matter in forest soils.</title>
        <authorList>
            <person name="Cyle K.T."/>
            <person name="Wilhelm R.C."/>
            <person name="Martinez C.E."/>
        </authorList>
    </citation>
    <scope>NUCLEOTIDE SEQUENCE [LARGE SCALE GENOMIC DNA]</scope>
    <source>
        <strain evidence="7 8">1N</strain>
    </source>
</reference>
<keyword evidence="8" id="KW-1185">Reference proteome</keyword>
<dbReference type="RefSeq" id="WP_172318900.1">
    <property type="nucleotide sequence ID" value="NZ_WOEY01000181.1"/>
</dbReference>
<evidence type="ECO:0000256" key="1">
    <source>
        <dbReference type="ARBA" id="ARBA00001947"/>
    </source>
</evidence>
<dbReference type="PANTHER" id="PTHR10625">
    <property type="entry name" value="HISTONE DEACETYLASE HDAC1-RELATED"/>
    <property type="match status" value="1"/>
</dbReference>
<comment type="caution">
    <text evidence="7">The sequence shown here is derived from an EMBL/GenBank/DDBJ whole genome shotgun (WGS) entry which is preliminary data.</text>
</comment>
<keyword evidence="4" id="KW-0378">Hydrolase</keyword>
<name>A0ABX2C4F3_9BURK</name>
<proteinExistence type="inferred from homology"/>
<dbReference type="InterPro" id="IPR023801">
    <property type="entry name" value="His_deacetylse_dom"/>
</dbReference>
<feature type="domain" description="Histone deacetylase" evidence="6">
    <location>
        <begin position="28"/>
        <end position="332"/>
    </location>
</feature>
<evidence type="ECO:0000259" key="6">
    <source>
        <dbReference type="Pfam" id="PF00850"/>
    </source>
</evidence>
<keyword evidence="3" id="KW-0479">Metal-binding</keyword>
<organism evidence="7 8">
    <name type="scientific">Paraburkholderia solitsugae</name>
    <dbReference type="NCBI Taxonomy" id="2675748"/>
    <lineage>
        <taxon>Bacteria</taxon>
        <taxon>Pseudomonadati</taxon>
        <taxon>Pseudomonadota</taxon>
        <taxon>Betaproteobacteria</taxon>
        <taxon>Burkholderiales</taxon>
        <taxon>Burkholderiaceae</taxon>
        <taxon>Paraburkholderia</taxon>
    </lineage>
</organism>
<dbReference type="SUPFAM" id="SSF52768">
    <property type="entry name" value="Arginase/deacetylase"/>
    <property type="match status" value="1"/>
</dbReference>